<keyword evidence="2" id="KW-0812">Transmembrane</keyword>
<dbReference type="EMBL" id="JBHTEE010000001">
    <property type="protein sequence ID" value="MFC7602020.1"/>
    <property type="molecule type" value="Genomic_DNA"/>
</dbReference>
<evidence type="ECO:0000313" key="5">
    <source>
        <dbReference type="Proteomes" id="UP001596514"/>
    </source>
</evidence>
<keyword evidence="2" id="KW-0472">Membrane</keyword>
<feature type="region of interest" description="Disordered" evidence="1">
    <location>
        <begin position="211"/>
        <end position="310"/>
    </location>
</feature>
<dbReference type="InterPro" id="IPR054384">
    <property type="entry name" value="SecDF_P1_head"/>
</dbReference>
<reference evidence="5" key="1">
    <citation type="journal article" date="2019" name="Int. J. Syst. Evol. Microbiol.">
        <title>The Global Catalogue of Microorganisms (GCM) 10K type strain sequencing project: providing services to taxonomists for standard genome sequencing and annotation.</title>
        <authorList>
            <consortium name="The Broad Institute Genomics Platform"/>
            <consortium name="The Broad Institute Genome Sequencing Center for Infectious Disease"/>
            <person name="Wu L."/>
            <person name="Ma J."/>
        </authorList>
    </citation>
    <scope>NUCLEOTIDE SEQUENCE [LARGE SCALE GENOMIC DNA]</scope>
    <source>
        <strain evidence="5">JCM 10083</strain>
    </source>
</reference>
<name>A0ABW2T0A7_9ACTN</name>
<feature type="compositionally biased region" description="Low complexity" evidence="1">
    <location>
        <begin position="253"/>
        <end position="263"/>
    </location>
</feature>
<feature type="region of interest" description="Disordered" evidence="1">
    <location>
        <begin position="1"/>
        <end position="30"/>
    </location>
</feature>
<dbReference type="InterPro" id="IPR008613">
    <property type="entry name" value="Excalibur_Ca-bd_domain"/>
</dbReference>
<evidence type="ECO:0000256" key="2">
    <source>
        <dbReference type="SAM" id="Phobius"/>
    </source>
</evidence>
<dbReference type="Gene3D" id="3.30.1360.200">
    <property type="match status" value="1"/>
</dbReference>
<evidence type="ECO:0000256" key="1">
    <source>
        <dbReference type="SAM" id="MobiDB-lite"/>
    </source>
</evidence>
<protein>
    <submittedName>
        <fullName evidence="4">Excalibur calcium-binding domain-containing protein</fullName>
    </submittedName>
</protein>
<dbReference type="Proteomes" id="UP001596514">
    <property type="component" value="Unassembled WGS sequence"/>
</dbReference>
<dbReference type="Pfam" id="PF22599">
    <property type="entry name" value="SecDF_P1_head"/>
    <property type="match status" value="1"/>
</dbReference>
<dbReference type="Pfam" id="PF05901">
    <property type="entry name" value="Excalibur"/>
    <property type="match status" value="1"/>
</dbReference>
<dbReference type="RefSeq" id="WP_343963977.1">
    <property type="nucleotide sequence ID" value="NZ_BAAAGK010000021.1"/>
</dbReference>
<evidence type="ECO:0000313" key="4">
    <source>
        <dbReference type="EMBL" id="MFC7602020.1"/>
    </source>
</evidence>
<feature type="compositionally biased region" description="Gly residues" evidence="1">
    <location>
        <begin position="264"/>
        <end position="285"/>
    </location>
</feature>
<gene>
    <name evidence="4" type="ORF">ACFQVD_18130</name>
</gene>
<comment type="caution">
    <text evidence="4">The sequence shown here is derived from an EMBL/GenBank/DDBJ whole genome shotgun (WGS) entry which is preliminary data.</text>
</comment>
<sequence length="350" mass="35720">MPAAGGPGAGVPAPGGRQAGGLPPSGAPGVPQASRVTTAILVSTLVVVVLITGVLGTIAVLMTRNPDMPLGAKPPSRLAVPIHFAPVTEAKAGACTLPETYPDDLGQNCYSVAAGVTVNAVRKIEAIQEKNGTYSVRIAFAPTFREQITDLTEEVVKEDDPVRQQIAIVVGEKVVAAPRVAQAITADSLSIAGSFTKEQADAMVVRLLGSSGIGTEPTTDPQPNDTSVFTPPADPSTNPQPDQPVNPSNNGVPDTTATNPPGTDGTGTNGTGTNGTGTDGAGTDGAGTNPATRNTSPATSGDGDLDPRYATCKEANDNGYGPYHKGIHQEYDWYIDGNKNGIACELNDRS</sequence>
<accession>A0ABW2T0A7</accession>
<keyword evidence="5" id="KW-1185">Reference proteome</keyword>
<evidence type="ECO:0000259" key="3">
    <source>
        <dbReference type="SMART" id="SM00894"/>
    </source>
</evidence>
<dbReference type="SMART" id="SM00894">
    <property type="entry name" value="Excalibur"/>
    <property type="match status" value="1"/>
</dbReference>
<proteinExistence type="predicted"/>
<keyword evidence="2" id="KW-1133">Transmembrane helix</keyword>
<feature type="compositionally biased region" description="Polar residues" evidence="1">
    <location>
        <begin position="216"/>
        <end position="252"/>
    </location>
</feature>
<organism evidence="4 5">
    <name type="scientific">Streptosporangium amethystogenes subsp. fukuiense</name>
    <dbReference type="NCBI Taxonomy" id="698418"/>
    <lineage>
        <taxon>Bacteria</taxon>
        <taxon>Bacillati</taxon>
        <taxon>Actinomycetota</taxon>
        <taxon>Actinomycetes</taxon>
        <taxon>Streptosporangiales</taxon>
        <taxon>Streptosporangiaceae</taxon>
        <taxon>Streptosporangium</taxon>
    </lineage>
</organism>
<feature type="domain" description="Excalibur calcium-binding" evidence="3">
    <location>
        <begin position="308"/>
        <end position="345"/>
    </location>
</feature>
<feature type="transmembrane region" description="Helical" evidence="2">
    <location>
        <begin position="39"/>
        <end position="63"/>
    </location>
</feature>